<organism evidence="2 3">
    <name type="scientific">Polychaeton citri CBS 116435</name>
    <dbReference type="NCBI Taxonomy" id="1314669"/>
    <lineage>
        <taxon>Eukaryota</taxon>
        <taxon>Fungi</taxon>
        <taxon>Dikarya</taxon>
        <taxon>Ascomycota</taxon>
        <taxon>Pezizomycotina</taxon>
        <taxon>Dothideomycetes</taxon>
        <taxon>Dothideomycetidae</taxon>
        <taxon>Capnodiales</taxon>
        <taxon>Capnodiaceae</taxon>
        <taxon>Polychaeton</taxon>
    </lineage>
</organism>
<gene>
    <name evidence="2" type="ORF">K431DRAFT_139675</name>
</gene>
<keyword evidence="1" id="KW-0812">Transmembrane</keyword>
<accession>A0A9P4Q4E4</accession>
<dbReference type="Proteomes" id="UP000799441">
    <property type="component" value="Unassembled WGS sequence"/>
</dbReference>
<reference evidence="2" key="1">
    <citation type="journal article" date="2020" name="Stud. Mycol.">
        <title>101 Dothideomycetes genomes: a test case for predicting lifestyles and emergence of pathogens.</title>
        <authorList>
            <person name="Haridas S."/>
            <person name="Albert R."/>
            <person name="Binder M."/>
            <person name="Bloem J."/>
            <person name="Labutti K."/>
            <person name="Salamov A."/>
            <person name="Andreopoulos B."/>
            <person name="Baker S."/>
            <person name="Barry K."/>
            <person name="Bills G."/>
            <person name="Bluhm B."/>
            <person name="Cannon C."/>
            <person name="Castanera R."/>
            <person name="Culley D."/>
            <person name="Daum C."/>
            <person name="Ezra D."/>
            <person name="Gonzalez J."/>
            <person name="Henrissat B."/>
            <person name="Kuo A."/>
            <person name="Liang C."/>
            <person name="Lipzen A."/>
            <person name="Lutzoni F."/>
            <person name="Magnuson J."/>
            <person name="Mondo S."/>
            <person name="Nolan M."/>
            <person name="Ohm R."/>
            <person name="Pangilinan J."/>
            <person name="Park H.-J."/>
            <person name="Ramirez L."/>
            <person name="Alfaro M."/>
            <person name="Sun H."/>
            <person name="Tritt A."/>
            <person name="Yoshinaga Y."/>
            <person name="Zwiers L.-H."/>
            <person name="Turgeon B."/>
            <person name="Goodwin S."/>
            <person name="Spatafora J."/>
            <person name="Crous P."/>
            <person name="Grigoriev I."/>
        </authorList>
    </citation>
    <scope>NUCLEOTIDE SEQUENCE</scope>
    <source>
        <strain evidence="2">CBS 116435</strain>
    </source>
</reference>
<proteinExistence type="predicted"/>
<comment type="caution">
    <text evidence="2">The sequence shown here is derived from an EMBL/GenBank/DDBJ whole genome shotgun (WGS) entry which is preliminary data.</text>
</comment>
<keyword evidence="1" id="KW-0472">Membrane</keyword>
<feature type="transmembrane region" description="Helical" evidence="1">
    <location>
        <begin position="70"/>
        <end position="93"/>
    </location>
</feature>
<sequence length="95" mass="10483">MSQHDTKEAVSLALDLYHLLLARQDLRKQAVDVMANVISELVSSHGLSAMPLRRVCTKPFVPPKSKKPKIFVISQGLFFCCICMVLAAVIASIRS</sequence>
<evidence type="ECO:0000313" key="2">
    <source>
        <dbReference type="EMBL" id="KAF2718236.1"/>
    </source>
</evidence>
<dbReference type="EMBL" id="MU003828">
    <property type="protein sequence ID" value="KAF2718236.1"/>
    <property type="molecule type" value="Genomic_DNA"/>
</dbReference>
<evidence type="ECO:0000313" key="3">
    <source>
        <dbReference type="Proteomes" id="UP000799441"/>
    </source>
</evidence>
<keyword evidence="3" id="KW-1185">Reference proteome</keyword>
<dbReference type="AlphaFoldDB" id="A0A9P4Q4E4"/>
<evidence type="ECO:0000256" key="1">
    <source>
        <dbReference type="SAM" id="Phobius"/>
    </source>
</evidence>
<keyword evidence="1" id="KW-1133">Transmembrane helix</keyword>
<name>A0A9P4Q4E4_9PEZI</name>
<protein>
    <submittedName>
        <fullName evidence="2">Uncharacterized protein</fullName>
    </submittedName>
</protein>